<dbReference type="EMBL" id="CM044702">
    <property type="protein sequence ID" value="KAI5676352.1"/>
    <property type="molecule type" value="Genomic_DNA"/>
</dbReference>
<evidence type="ECO:0000313" key="2">
    <source>
        <dbReference type="Proteomes" id="UP001060085"/>
    </source>
</evidence>
<organism evidence="1 2">
    <name type="scientific">Catharanthus roseus</name>
    <name type="common">Madagascar periwinkle</name>
    <name type="synonym">Vinca rosea</name>
    <dbReference type="NCBI Taxonomy" id="4058"/>
    <lineage>
        <taxon>Eukaryota</taxon>
        <taxon>Viridiplantae</taxon>
        <taxon>Streptophyta</taxon>
        <taxon>Embryophyta</taxon>
        <taxon>Tracheophyta</taxon>
        <taxon>Spermatophyta</taxon>
        <taxon>Magnoliopsida</taxon>
        <taxon>eudicotyledons</taxon>
        <taxon>Gunneridae</taxon>
        <taxon>Pentapetalae</taxon>
        <taxon>asterids</taxon>
        <taxon>lamiids</taxon>
        <taxon>Gentianales</taxon>
        <taxon>Apocynaceae</taxon>
        <taxon>Rauvolfioideae</taxon>
        <taxon>Vinceae</taxon>
        <taxon>Catharanthinae</taxon>
        <taxon>Catharanthus</taxon>
    </lineage>
</organism>
<gene>
    <name evidence="1" type="ORF">M9H77_07302</name>
</gene>
<keyword evidence="2" id="KW-1185">Reference proteome</keyword>
<reference evidence="2" key="1">
    <citation type="journal article" date="2023" name="Nat. Plants">
        <title>Single-cell RNA sequencing provides a high-resolution roadmap for understanding the multicellular compartmentation of specialized metabolism.</title>
        <authorList>
            <person name="Sun S."/>
            <person name="Shen X."/>
            <person name="Li Y."/>
            <person name="Li Y."/>
            <person name="Wang S."/>
            <person name="Li R."/>
            <person name="Zhang H."/>
            <person name="Shen G."/>
            <person name="Guo B."/>
            <person name="Wei J."/>
            <person name="Xu J."/>
            <person name="St-Pierre B."/>
            <person name="Chen S."/>
            <person name="Sun C."/>
        </authorList>
    </citation>
    <scope>NUCLEOTIDE SEQUENCE [LARGE SCALE GENOMIC DNA]</scope>
</reference>
<protein>
    <submittedName>
        <fullName evidence="1">Uncharacterized protein</fullName>
    </submittedName>
</protein>
<accession>A0ACC0BUT2</accession>
<name>A0ACC0BUT2_CATRO</name>
<comment type="caution">
    <text evidence="1">The sequence shown here is derived from an EMBL/GenBank/DDBJ whole genome shotgun (WGS) entry which is preliminary data.</text>
</comment>
<proteinExistence type="predicted"/>
<sequence>MARRIEEEHRGVNIIIIYGMTNYRREYDEHHEGYDHSAHTYERYNLGVYGRDDCNGSYGDEPKVQRRIMDSEDIAEHGGHFTFFNSLGTYLERKYFVESNSISCASRVNGYDFNIANFDSCVLGVEDRRSMEKELGPILEDIAIRLSLNLSSLGSIDVSSVIFDSSCYGFDNLDGTSLVELNIVGFALGFDKNSLQHVCTITSMRGRRHTMEFEGQGKSVRGKLILCYGDLTMSFSSKPISLLLCVFLQRVKIVLRIECVLCDFGWGLSS</sequence>
<dbReference type="Proteomes" id="UP001060085">
    <property type="component" value="Linkage Group LG02"/>
</dbReference>
<evidence type="ECO:0000313" key="1">
    <source>
        <dbReference type="EMBL" id="KAI5676352.1"/>
    </source>
</evidence>